<gene>
    <name evidence="1" type="ORF">CFB84_27880</name>
</gene>
<accession>A0A228I8J7</accession>
<evidence type="ECO:0000313" key="2">
    <source>
        <dbReference type="Proteomes" id="UP000214600"/>
    </source>
</evidence>
<name>A0A228I8J7_9BURK</name>
<dbReference type="RefSeq" id="WP_089452868.1">
    <property type="nucleotide sequence ID" value="NZ_NKFA01000012.1"/>
</dbReference>
<dbReference type="EMBL" id="NKFA01000012">
    <property type="protein sequence ID" value="OXI38727.1"/>
    <property type="molecule type" value="Genomic_DNA"/>
</dbReference>
<sequence length="174" mass="19871">MNKEKFEFVLNHVALQQVIPSRINFQLAEGFDVRLLTQAYSRVNWKGGEVSLAELEFETPNGPTQLTMMRCTVLTRTRIVRVGEAGIPSDDQEPDVDDVVMDAEIDFRLEYAVVDCTPAELDEQALNEFLGKNAPFQMWPYYRELVQNLAVRANLPPPHIPPFRVPKSHQSNNK</sequence>
<comment type="caution">
    <text evidence="1">The sequence shown here is derived from an EMBL/GenBank/DDBJ whole genome shotgun (WGS) entry which is preliminary data.</text>
</comment>
<dbReference type="SUPFAM" id="SSF54611">
    <property type="entry name" value="SecB-like"/>
    <property type="match status" value="1"/>
</dbReference>
<organism evidence="1 2">
    <name type="scientific">Burkholderia aenigmatica</name>
    <dbReference type="NCBI Taxonomy" id="2015348"/>
    <lineage>
        <taxon>Bacteria</taxon>
        <taxon>Pseudomonadati</taxon>
        <taxon>Pseudomonadota</taxon>
        <taxon>Betaproteobacteria</taxon>
        <taxon>Burkholderiales</taxon>
        <taxon>Burkholderiaceae</taxon>
        <taxon>Burkholderia</taxon>
        <taxon>Burkholderia cepacia complex</taxon>
    </lineage>
</organism>
<reference evidence="1 2" key="2">
    <citation type="submission" date="2017-08" db="EMBL/GenBank/DDBJ databases">
        <title>WGS of novel Burkholderia cepaca complex species.</title>
        <authorList>
            <person name="Lipuma J."/>
            <person name="Spilker T."/>
        </authorList>
    </citation>
    <scope>NUCLEOTIDE SEQUENCE [LARGE SCALE GENOMIC DNA]</scope>
    <source>
        <strain evidence="1 2">AU17325</strain>
    </source>
</reference>
<proteinExistence type="predicted"/>
<dbReference type="Proteomes" id="UP000214600">
    <property type="component" value="Unassembled WGS sequence"/>
</dbReference>
<dbReference type="OrthoDB" id="9030339at2"/>
<evidence type="ECO:0000313" key="1">
    <source>
        <dbReference type="EMBL" id="OXI38727.1"/>
    </source>
</evidence>
<dbReference type="Gene3D" id="3.10.420.10">
    <property type="entry name" value="SecB-like"/>
    <property type="match status" value="1"/>
</dbReference>
<reference evidence="2" key="1">
    <citation type="submission" date="2017-06" db="EMBL/GenBank/DDBJ databases">
        <authorList>
            <person name="LiPuma J."/>
            <person name="Spilker T."/>
        </authorList>
    </citation>
    <scope>NUCLEOTIDE SEQUENCE [LARGE SCALE GENOMIC DNA]</scope>
    <source>
        <strain evidence="2">AU17325</strain>
    </source>
</reference>
<dbReference type="AlphaFoldDB" id="A0A228I8J7"/>
<dbReference type="InterPro" id="IPR035958">
    <property type="entry name" value="SecB-like_sf"/>
</dbReference>
<protein>
    <submittedName>
        <fullName evidence="1">Uncharacterized protein</fullName>
    </submittedName>
</protein>